<proteinExistence type="predicted"/>
<gene>
    <name evidence="1" type="ORF">A6770_01485</name>
</gene>
<reference evidence="1" key="1">
    <citation type="submission" date="2016-04" db="EMBL/GenBank/DDBJ databases">
        <authorList>
            <person name="Tabuchi Yagui T.R."/>
        </authorList>
    </citation>
    <scope>NUCLEOTIDE SEQUENCE [LARGE SCALE GENOMIC DNA]</scope>
    <source>
        <strain evidence="1">NIES-26</strain>
    </source>
</reference>
<accession>A0A367QYS3</accession>
<evidence type="ECO:0000313" key="2">
    <source>
        <dbReference type="Proteomes" id="UP000252107"/>
    </source>
</evidence>
<evidence type="ECO:0000313" key="1">
    <source>
        <dbReference type="EMBL" id="RCJ29089.1"/>
    </source>
</evidence>
<dbReference type="AlphaFoldDB" id="A0A367QYS3"/>
<comment type="caution">
    <text evidence="1">The sequence shown here is derived from an EMBL/GenBank/DDBJ whole genome shotgun (WGS) entry which is preliminary data.</text>
</comment>
<dbReference type="Proteomes" id="UP000252107">
    <property type="component" value="Unassembled WGS sequence"/>
</dbReference>
<keyword evidence="2" id="KW-1185">Reference proteome</keyword>
<dbReference type="EMBL" id="LXQD01000295">
    <property type="protein sequence ID" value="RCJ29089.1"/>
    <property type="molecule type" value="Genomic_DNA"/>
</dbReference>
<sequence length="65" mass="7903">MELLAKNGYRFQTEGSTVYINSFILGGKKSRYEYVRQRIECEKKSRIDNQIKAKVDFYQQEKRRY</sequence>
<name>A0A367QYS3_9NOSO</name>
<protein>
    <submittedName>
        <fullName evidence="1">Uncharacterized protein</fullName>
    </submittedName>
</protein>
<organism evidence="1 2">
    <name type="scientific">Nostoc minutum NIES-26</name>
    <dbReference type="NCBI Taxonomy" id="1844469"/>
    <lineage>
        <taxon>Bacteria</taxon>
        <taxon>Bacillati</taxon>
        <taxon>Cyanobacteriota</taxon>
        <taxon>Cyanophyceae</taxon>
        <taxon>Nostocales</taxon>
        <taxon>Nostocaceae</taxon>
        <taxon>Nostoc</taxon>
    </lineage>
</organism>